<comment type="subcellular location">
    <subcellularLocation>
        <location evidence="1">Cell envelope</location>
    </subcellularLocation>
</comment>
<evidence type="ECO:0000256" key="4">
    <source>
        <dbReference type="ARBA" id="ARBA00022729"/>
    </source>
</evidence>
<dbReference type="Proteomes" id="UP000199385">
    <property type="component" value="Chromosome I"/>
</dbReference>
<accession>A0A1A8ZAR9</accession>
<keyword evidence="4 5" id="KW-0732">Signal</keyword>
<sequence length="469" mass="49705">MRQPKLNRAMSAVVALATAAALTACGGTGSGGDSGKNALDAPGAEVLQKATDKTVVEFWHGMKGANAAAIDKLVADFNAQSGGKVEVKAIYQGNYDETIAKYKASVQQKNTPALVQVYDIGSRFMVDSKQTVPMYKFIEKDAFPVGDIEPNIANYYSIDGKLQSMPFNTSTPLLYLNKEAFVRAGLDPTKPPKNLDELGELAKKLTVKDAGGKTVQYGFGAAIYGWLLEQLIATDGKEYCDNGNGRKGLATKVQFDQETGVRVAQWWADLVKGGYATNTGRKTDDAQAAFKAGTVAMHLESTGAMRGYVDAAKGKFTVLTAPYPKASGTATGGPIIGGASLWISGVGHNDKEKRAAWEFVKFAASPAQQAKWHTGTGYVPVNTKALDEQIDKDWVAQYPQFTTAVDQLHALPPSVASAGCLLGVMPQARKASEDGLEAAIVGSKPAEQAMKDAATSVQPAIDSYNKSVG</sequence>
<comment type="similarity">
    <text evidence="2">Belongs to the bacterial solute-binding protein 1 family.</text>
</comment>
<dbReference type="PANTHER" id="PTHR43649">
    <property type="entry name" value="ARABINOSE-BINDING PROTEIN-RELATED"/>
    <property type="match status" value="1"/>
</dbReference>
<evidence type="ECO:0000313" key="6">
    <source>
        <dbReference type="EMBL" id="SBT40897.1"/>
    </source>
</evidence>
<dbReference type="GO" id="GO:0030313">
    <property type="term" value="C:cell envelope"/>
    <property type="evidence" value="ECO:0007669"/>
    <property type="project" value="UniProtKB-SubCell"/>
</dbReference>
<dbReference type="EMBL" id="LT594323">
    <property type="protein sequence ID" value="SBT40897.1"/>
    <property type="molecule type" value="Genomic_DNA"/>
</dbReference>
<dbReference type="InterPro" id="IPR006059">
    <property type="entry name" value="SBP"/>
</dbReference>
<name>A0A1A8ZAR9_9ACTN</name>
<dbReference type="SUPFAM" id="SSF53850">
    <property type="entry name" value="Periplasmic binding protein-like II"/>
    <property type="match status" value="1"/>
</dbReference>
<gene>
    <name evidence="6" type="ORF">GA0070611_1427</name>
</gene>
<reference evidence="7" key="1">
    <citation type="submission" date="2016-06" db="EMBL/GenBank/DDBJ databases">
        <authorList>
            <person name="Varghese N."/>
            <person name="Submissions Spin"/>
        </authorList>
    </citation>
    <scope>NUCLEOTIDE SEQUENCE [LARGE SCALE GENOMIC DNA]</scope>
    <source>
        <strain evidence="7">DSM 44815</strain>
    </source>
</reference>
<dbReference type="CDD" id="cd14748">
    <property type="entry name" value="PBP2_UgpB"/>
    <property type="match status" value="1"/>
</dbReference>
<dbReference type="PROSITE" id="PS51257">
    <property type="entry name" value="PROKAR_LIPOPROTEIN"/>
    <property type="match status" value="1"/>
</dbReference>
<evidence type="ECO:0000256" key="1">
    <source>
        <dbReference type="ARBA" id="ARBA00004196"/>
    </source>
</evidence>
<dbReference type="RefSeq" id="WP_197675868.1">
    <property type="nucleotide sequence ID" value="NZ_LT594323.1"/>
</dbReference>
<feature type="chain" id="PRO_5008382538" evidence="5">
    <location>
        <begin position="27"/>
        <end position="469"/>
    </location>
</feature>
<organism evidence="6 7">
    <name type="scientific">Micromonospora auratinigra</name>
    <dbReference type="NCBI Taxonomy" id="261654"/>
    <lineage>
        <taxon>Bacteria</taxon>
        <taxon>Bacillati</taxon>
        <taxon>Actinomycetota</taxon>
        <taxon>Actinomycetes</taxon>
        <taxon>Micromonosporales</taxon>
        <taxon>Micromonosporaceae</taxon>
        <taxon>Micromonospora</taxon>
    </lineage>
</organism>
<evidence type="ECO:0000256" key="3">
    <source>
        <dbReference type="ARBA" id="ARBA00022448"/>
    </source>
</evidence>
<dbReference type="AlphaFoldDB" id="A0A1A8ZAR9"/>
<proteinExistence type="inferred from homology"/>
<protein>
    <submittedName>
        <fullName evidence="6">Carbohydrate ABC transporter substrate-binding protein, CUT1 family (TC 3.A.1.1.-)</fullName>
    </submittedName>
</protein>
<dbReference type="Gene3D" id="3.40.190.10">
    <property type="entry name" value="Periplasmic binding protein-like II"/>
    <property type="match status" value="2"/>
</dbReference>
<evidence type="ECO:0000256" key="2">
    <source>
        <dbReference type="ARBA" id="ARBA00008520"/>
    </source>
</evidence>
<feature type="signal peptide" evidence="5">
    <location>
        <begin position="1"/>
        <end position="26"/>
    </location>
</feature>
<keyword evidence="7" id="KW-1185">Reference proteome</keyword>
<dbReference type="PANTHER" id="PTHR43649:SF31">
    <property type="entry name" value="SN-GLYCEROL-3-PHOSPHATE-BINDING PERIPLASMIC PROTEIN UGPB"/>
    <property type="match status" value="1"/>
</dbReference>
<evidence type="ECO:0000313" key="7">
    <source>
        <dbReference type="Proteomes" id="UP000199385"/>
    </source>
</evidence>
<dbReference type="STRING" id="261654.GA0070611_1427"/>
<keyword evidence="3" id="KW-0813">Transport</keyword>
<dbReference type="InterPro" id="IPR050490">
    <property type="entry name" value="Bact_solute-bd_prot1"/>
</dbReference>
<dbReference type="PATRIC" id="fig|261654.4.peg.1454"/>
<evidence type="ECO:0000256" key="5">
    <source>
        <dbReference type="SAM" id="SignalP"/>
    </source>
</evidence>
<dbReference type="Pfam" id="PF13416">
    <property type="entry name" value="SBP_bac_8"/>
    <property type="match status" value="1"/>
</dbReference>